<organism evidence="8 9">
    <name type="scientific">Colocasia esculenta</name>
    <name type="common">Wild taro</name>
    <name type="synonym">Arum esculentum</name>
    <dbReference type="NCBI Taxonomy" id="4460"/>
    <lineage>
        <taxon>Eukaryota</taxon>
        <taxon>Viridiplantae</taxon>
        <taxon>Streptophyta</taxon>
        <taxon>Embryophyta</taxon>
        <taxon>Tracheophyta</taxon>
        <taxon>Spermatophyta</taxon>
        <taxon>Magnoliopsida</taxon>
        <taxon>Liliopsida</taxon>
        <taxon>Araceae</taxon>
        <taxon>Aroideae</taxon>
        <taxon>Colocasieae</taxon>
        <taxon>Colocasia</taxon>
    </lineage>
</organism>
<gene>
    <name evidence="8" type="ORF">Taro_043332</name>
</gene>
<dbReference type="PROSITE" id="PS50090">
    <property type="entry name" value="MYB_LIKE"/>
    <property type="match status" value="4"/>
</dbReference>
<feature type="region of interest" description="Disordered" evidence="5">
    <location>
        <begin position="36"/>
        <end position="93"/>
    </location>
</feature>
<dbReference type="SUPFAM" id="SSF46689">
    <property type="entry name" value="Homeodomain-like"/>
    <property type="match status" value="3"/>
</dbReference>
<feature type="domain" description="HTH myb-type" evidence="7">
    <location>
        <begin position="524"/>
        <end position="578"/>
    </location>
</feature>
<feature type="domain" description="Myb-like" evidence="6">
    <location>
        <begin position="420"/>
        <end position="470"/>
    </location>
</feature>
<evidence type="ECO:0000313" key="8">
    <source>
        <dbReference type="EMBL" id="MQM10443.1"/>
    </source>
</evidence>
<evidence type="ECO:0000256" key="4">
    <source>
        <dbReference type="ARBA" id="ARBA00023242"/>
    </source>
</evidence>
<dbReference type="GO" id="GO:0000978">
    <property type="term" value="F:RNA polymerase II cis-regulatory region sequence-specific DNA binding"/>
    <property type="evidence" value="ECO:0007669"/>
    <property type="project" value="TreeGrafter"/>
</dbReference>
<feature type="domain" description="HTH myb-type" evidence="7">
    <location>
        <begin position="478"/>
        <end position="523"/>
    </location>
</feature>
<evidence type="ECO:0000256" key="1">
    <source>
        <dbReference type="ARBA" id="ARBA00023015"/>
    </source>
</evidence>
<dbReference type="InterPro" id="IPR009057">
    <property type="entry name" value="Homeodomain-like_sf"/>
</dbReference>
<dbReference type="InterPro" id="IPR017930">
    <property type="entry name" value="Myb_dom"/>
</dbReference>
<keyword evidence="1" id="KW-0805">Transcription regulation</keyword>
<evidence type="ECO:0000256" key="3">
    <source>
        <dbReference type="ARBA" id="ARBA00023163"/>
    </source>
</evidence>
<sequence>MDISSSWESEEEDDSEEEALSAEDLQALRRACTLTGAVPGGVSSGSNCDSNCGSEDRGSDGLSSDSDSDDVGVLLTLQEPFPDPSGLARGLRPSATEALATSLPGNLERQDDEDDDDDLETLREVRRRFRQYAGRDSVAAVTSPGGDDPLACCRGSGMPTSARPFLDALRKNRACQRIIRTKLIEVEAKVEQSKAMMERVRCLVGFQAACKMKAARAFSMVVNPRVRLVSQPKPRKKQPPSGPAETHAGQLGPPANDCVVRRKMAEGADQPFASLLQRKLLPWSENEKERLAKGIRMQYMVASLESMMEVGRVVEGPFLADDPRFSQPSPEEMRSFLPMVNWDYLASAYLPGRSGGECRSKWLSCEDPLINHGPWTRPEDKGLLQAITDIGLHDWPAVAARMGTRRTPFQCLARFQRSLNPHLLNSEWSGEEDALLRAAVMVLGDDWQAVAACMNGRTGTQCSERWRKALQPGRKRVGRWDVGEDRRLKVTVALFGARHWNKIAGFVPGRTQAQCRERWVNCLSPSLRLEPWSDEEDTMLRAAVEKHGHCWAKVAERVPPRTDNQCWRRWQVICREELRSMRAARRVKRAAQVRNFVGREKERPSIGPEDFCIAPEAGSADGGGQTAEKRRRGRPPKDRTRVSAGDGAARPEGNPGKRTVVAGAPKGGAATAEVRAGGDAVCYEDRSVAEHLECMVVF</sequence>
<dbReference type="Proteomes" id="UP000652761">
    <property type="component" value="Unassembled WGS sequence"/>
</dbReference>
<evidence type="ECO:0000256" key="2">
    <source>
        <dbReference type="ARBA" id="ARBA00023125"/>
    </source>
</evidence>
<dbReference type="EMBL" id="NMUH01004674">
    <property type="protein sequence ID" value="MQM10443.1"/>
    <property type="molecule type" value="Genomic_DNA"/>
</dbReference>
<name>A0A843WG58_COLES</name>
<dbReference type="CDD" id="cd00167">
    <property type="entry name" value="SANT"/>
    <property type="match status" value="4"/>
</dbReference>
<dbReference type="PANTHER" id="PTHR46621">
    <property type="entry name" value="SNRNA-ACTIVATING PROTEIN COMPLEX SUBUNIT 4"/>
    <property type="match status" value="1"/>
</dbReference>
<keyword evidence="9" id="KW-1185">Reference proteome</keyword>
<evidence type="ECO:0000259" key="6">
    <source>
        <dbReference type="PROSITE" id="PS50090"/>
    </source>
</evidence>
<dbReference type="PANTHER" id="PTHR46621:SF1">
    <property type="entry name" value="SNRNA-ACTIVATING PROTEIN COMPLEX SUBUNIT 4"/>
    <property type="match status" value="1"/>
</dbReference>
<dbReference type="GO" id="GO:0001006">
    <property type="term" value="F:RNA polymerase III type 3 promoter sequence-specific DNA binding"/>
    <property type="evidence" value="ECO:0007669"/>
    <property type="project" value="TreeGrafter"/>
</dbReference>
<feature type="region of interest" description="Disordered" evidence="5">
    <location>
        <begin position="600"/>
        <end position="667"/>
    </location>
</feature>
<dbReference type="Gene3D" id="1.10.10.60">
    <property type="entry name" value="Homeodomain-like"/>
    <property type="match status" value="5"/>
</dbReference>
<dbReference type="GO" id="GO:0042795">
    <property type="term" value="P:snRNA transcription by RNA polymerase II"/>
    <property type="evidence" value="ECO:0007669"/>
    <property type="project" value="TreeGrafter"/>
</dbReference>
<proteinExistence type="predicted"/>
<feature type="region of interest" description="Disordered" evidence="5">
    <location>
        <begin position="229"/>
        <end position="255"/>
    </location>
</feature>
<dbReference type="GO" id="GO:0042796">
    <property type="term" value="P:snRNA transcription by RNA polymerase III"/>
    <property type="evidence" value="ECO:0007669"/>
    <property type="project" value="TreeGrafter"/>
</dbReference>
<feature type="compositionally biased region" description="Low complexity" evidence="5">
    <location>
        <begin position="60"/>
        <end position="75"/>
    </location>
</feature>
<keyword evidence="2" id="KW-0238">DNA-binding</keyword>
<keyword evidence="4" id="KW-0539">Nucleus</keyword>
<keyword evidence="3" id="KW-0804">Transcription</keyword>
<protein>
    <submittedName>
        <fullName evidence="8">Uncharacterized protein</fullName>
    </submittedName>
</protein>
<dbReference type="Pfam" id="PF00249">
    <property type="entry name" value="Myb_DNA-binding"/>
    <property type="match status" value="4"/>
</dbReference>
<evidence type="ECO:0000313" key="9">
    <source>
        <dbReference type="Proteomes" id="UP000652761"/>
    </source>
</evidence>
<dbReference type="GO" id="GO:0019185">
    <property type="term" value="C:snRNA-activating protein complex"/>
    <property type="evidence" value="ECO:0007669"/>
    <property type="project" value="TreeGrafter"/>
</dbReference>
<comment type="caution">
    <text evidence="8">The sequence shown here is derived from an EMBL/GenBank/DDBJ whole genome shotgun (WGS) entry which is preliminary data.</text>
</comment>
<dbReference type="SMART" id="SM00717">
    <property type="entry name" value="SANT"/>
    <property type="match status" value="5"/>
</dbReference>
<evidence type="ECO:0000259" key="7">
    <source>
        <dbReference type="PROSITE" id="PS51294"/>
    </source>
</evidence>
<dbReference type="AlphaFoldDB" id="A0A843WG58"/>
<dbReference type="InterPro" id="IPR051575">
    <property type="entry name" value="Myb-like_DNA-bd"/>
</dbReference>
<dbReference type="OrthoDB" id="2143914at2759"/>
<feature type="region of interest" description="Disordered" evidence="5">
    <location>
        <begin position="1"/>
        <end position="21"/>
    </location>
</feature>
<evidence type="ECO:0000256" key="5">
    <source>
        <dbReference type="SAM" id="MobiDB-lite"/>
    </source>
</evidence>
<dbReference type="PROSITE" id="PS51294">
    <property type="entry name" value="HTH_MYB"/>
    <property type="match status" value="3"/>
</dbReference>
<feature type="compositionally biased region" description="Acidic residues" evidence="5">
    <location>
        <begin position="8"/>
        <end position="21"/>
    </location>
</feature>
<reference evidence="8" key="1">
    <citation type="submission" date="2017-07" db="EMBL/GenBank/DDBJ databases">
        <title>Taro Niue Genome Assembly and Annotation.</title>
        <authorList>
            <person name="Atibalentja N."/>
            <person name="Keating K."/>
            <person name="Fields C.J."/>
        </authorList>
    </citation>
    <scope>NUCLEOTIDE SEQUENCE</scope>
    <source>
        <strain evidence="8">Niue_2</strain>
        <tissue evidence="8">Leaf</tissue>
    </source>
</reference>
<feature type="domain" description="Myb-like" evidence="6">
    <location>
        <begin position="472"/>
        <end position="523"/>
    </location>
</feature>
<dbReference type="InterPro" id="IPR001005">
    <property type="entry name" value="SANT/Myb"/>
</dbReference>
<feature type="domain" description="Myb-like" evidence="6">
    <location>
        <begin position="367"/>
        <end position="419"/>
    </location>
</feature>
<feature type="domain" description="Myb-like" evidence="6">
    <location>
        <begin position="524"/>
        <end position="574"/>
    </location>
</feature>
<accession>A0A843WG58</accession>
<feature type="compositionally biased region" description="Low complexity" evidence="5">
    <location>
        <begin position="44"/>
        <end position="53"/>
    </location>
</feature>
<feature type="domain" description="HTH myb-type" evidence="7">
    <location>
        <begin position="420"/>
        <end position="474"/>
    </location>
</feature>